<dbReference type="AlphaFoldDB" id="A0A8I2YX59"/>
<accession>A0A8I2YX59</accession>
<evidence type="ECO:0000313" key="1">
    <source>
        <dbReference type="EMBL" id="KAG6378232.1"/>
    </source>
</evidence>
<name>A0A8I2YX59_9AGAM</name>
<gene>
    <name evidence="1" type="ORF">JVT61DRAFT_13933</name>
</gene>
<reference evidence="1" key="1">
    <citation type="submission" date="2021-03" db="EMBL/GenBank/DDBJ databases">
        <title>Evolutionary innovations through gain and loss of genes in the ectomycorrhizal Boletales.</title>
        <authorList>
            <person name="Wu G."/>
            <person name="Miyauchi S."/>
            <person name="Morin E."/>
            <person name="Yang Z.-L."/>
            <person name="Xu J."/>
            <person name="Martin F.M."/>
        </authorList>
    </citation>
    <scope>NUCLEOTIDE SEQUENCE</scope>
    <source>
        <strain evidence="1">BR01</strain>
    </source>
</reference>
<comment type="caution">
    <text evidence="1">The sequence shown here is derived from an EMBL/GenBank/DDBJ whole genome shotgun (WGS) entry which is preliminary data.</text>
</comment>
<protein>
    <submittedName>
        <fullName evidence="1">Uncharacterized protein</fullName>
    </submittedName>
</protein>
<dbReference type="OrthoDB" id="3270804at2759"/>
<proteinExistence type="predicted"/>
<keyword evidence="2" id="KW-1185">Reference proteome</keyword>
<dbReference type="Proteomes" id="UP000683000">
    <property type="component" value="Unassembled WGS sequence"/>
</dbReference>
<sequence>MSSDLFLKFNFAHITFSSLTPAIVLHPNVPPPVIVIPYGHEIAKYNRFVYVQPDPDMQALFYIITRGKLVGLFSQWINVAPHVERISSAVYGKVQKLDDGFLLLLGAIDDTLVQYL</sequence>
<evidence type="ECO:0000313" key="2">
    <source>
        <dbReference type="Proteomes" id="UP000683000"/>
    </source>
</evidence>
<dbReference type="EMBL" id="JAGFBS010000007">
    <property type="protein sequence ID" value="KAG6378232.1"/>
    <property type="molecule type" value="Genomic_DNA"/>
</dbReference>
<organism evidence="1 2">
    <name type="scientific">Boletus reticuloceps</name>
    <dbReference type="NCBI Taxonomy" id="495285"/>
    <lineage>
        <taxon>Eukaryota</taxon>
        <taxon>Fungi</taxon>
        <taxon>Dikarya</taxon>
        <taxon>Basidiomycota</taxon>
        <taxon>Agaricomycotina</taxon>
        <taxon>Agaricomycetes</taxon>
        <taxon>Agaricomycetidae</taxon>
        <taxon>Boletales</taxon>
        <taxon>Boletineae</taxon>
        <taxon>Boletaceae</taxon>
        <taxon>Boletoideae</taxon>
        <taxon>Boletus</taxon>
    </lineage>
</organism>